<protein>
    <submittedName>
        <fullName evidence="1">Uncharacterized protein</fullName>
    </submittedName>
</protein>
<dbReference type="EMBL" id="LR796341">
    <property type="protein sequence ID" value="CAB4138094.1"/>
    <property type="molecule type" value="Genomic_DNA"/>
</dbReference>
<proteinExistence type="predicted"/>
<organism evidence="1">
    <name type="scientific">uncultured Caudovirales phage</name>
    <dbReference type="NCBI Taxonomy" id="2100421"/>
    <lineage>
        <taxon>Viruses</taxon>
        <taxon>Duplodnaviria</taxon>
        <taxon>Heunggongvirae</taxon>
        <taxon>Uroviricota</taxon>
        <taxon>Caudoviricetes</taxon>
        <taxon>Peduoviridae</taxon>
        <taxon>Maltschvirus</taxon>
        <taxon>Maltschvirus maltsch</taxon>
    </lineage>
</organism>
<gene>
    <name evidence="1" type="ORF">UFOVP328_287</name>
</gene>
<reference evidence="1" key="1">
    <citation type="submission" date="2020-04" db="EMBL/GenBank/DDBJ databases">
        <authorList>
            <person name="Chiriac C."/>
            <person name="Salcher M."/>
            <person name="Ghai R."/>
            <person name="Kavagutti S V."/>
        </authorList>
    </citation>
    <scope>NUCLEOTIDE SEQUENCE</scope>
</reference>
<dbReference type="Gene3D" id="4.10.1090.10">
    <property type="entry name" value="Endosialidase, domain 4"/>
    <property type="match status" value="1"/>
</dbReference>
<sequence length="874" mass="90178">MSFIQNLFTSRDNNANGASYIGQEGRLWWNPDTNSLYYSDGTTPGGIPVGAGGNPFNQILNTTSSVTFANINITDTANLTNLNVSGNVNFATTGNIGLGNFVINDQTMSGTIEGQDINYTTVNGNANLNVLGGFQVHSANLELEAEFRVDTNGRTRILVSDTSTFDPSFQVIGSADGSYVTPQFQGVMMHVTGQPSTPSRIYNDGASNYSVYVGRRYNGTSAAPTGVLSGQIMTRFAAAPYTTDNGWANISTTRIDYVATENQTTLAQGSKIQLWSTQNGTNATELTAEFDPLTTTIHGNVNPFDNNQYSLGNNTNKWNSIHIGPDSIFIEDTTLGTDAELTVDNGVLLINGAAKIEIGNMQMTSTGISLVNPTSSANLIVGQTTNTGYLEIDMLGIKFKDNTLQTTAAIPLTQKGAANGVVPLNASTKIDPIYLPAGAITFKGVWDAANNSPTLAAGVGTVGDEYVVGVAGTQNLGSGNITFAVGDFVLYTSGNVWVDIPVGGSGVSSFNGRTGAVVLQSGDVTNALSNGSITNNYLSNDSWSLTTGQGIGLTGNATVELGDSITLTNTGVTAAISGTGVAVSAATGNVTFSIGQPVGTANSVQFGAITSTTTIQATGNITGGNITTAGQVVATGNIRGGNIITGSGTVLNNGLNTAGNVVTTAYFIGNGSLLTGLNAYGNVFANGTAMTAGNGSATITVTPGNNQVITGNNTSKTLTIAVSDNPTFANVTATGNITATNFIGNIISATNISNVGNVFVQGTIQYNLNENDGGNVTQLTNKGTAVTCNGRTGRITTSGAALTGGSVVTFVVNNTYVQQYDLIILNMKDPVRANTYVATVAGVGTNSFNVQIQNVDNNSHSDAIILSFAVIQVR</sequence>
<dbReference type="Gene3D" id="2.10.10.30">
    <property type="match status" value="1"/>
</dbReference>
<evidence type="ECO:0000313" key="1">
    <source>
        <dbReference type="EMBL" id="CAB4138094.1"/>
    </source>
</evidence>
<name>A0A6J5LU34_9CAUD</name>
<dbReference type="InterPro" id="IPR044914">
    <property type="entry name" value="Endosialidase_C_dom_sf"/>
</dbReference>
<accession>A0A6J5LU34</accession>